<name>A0ABP8RTH8_9PSEU</name>
<accession>A0ABP8RTH8</accession>
<dbReference type="InterPro" id="IPR029016">
    <property type="entry name" value="GAF-like_dom_sf"/>
</dbReference>
<proteinExistence type="predicted"/>
<protein>
    <submittedName>
        <fullName evidence="6">GAF and ANTAR domain-containing protein</fullName>
    </submittedName>
</protein>
<comment type="caution">
    <text evidence="6">The sequence shown here is derived from an EMBL/GenBank/DDBJ whole genome shotgun (WGS) entry which is preliminary data.</text>
</comment>
<dbReference type="Proteomes" id="UP001501598">
    <property type="component" value="Unassembled WGS sequence"/>
</dbReference>
<evidence type="ECO:0000256" key="2">
    <source>
        <dbReference type="ARBA" id="ARBA00022777"/>
    </source>
</evidence>
<evidence type="ECO:0000256" key="3">
    <source>
        <dbReference type="ARBA" id="ARBA00023015"/>
    </source>
</evidence>
<gene>
    <name evidence="6" type="ORF">GCM10023175_32030</name>
</gene>
<dbReference type="Gene3D" id="3.30.450.40">
    <property type="match status" value="1"/>
</dbReference>
<evidence type="ECO:0000313" key="7">
    <source>
        <dbReference type="Proteomes" id="UP001501598"/>
    </source>
</evidence>
<dbReference type="InterPro" id="IPR005561">
    <property type="entry name" value="ANTAR"/>
</dbReference>
<dbReference type="SUPFAM" id="SSF52172">
    <property type="entry name" value="CheY-like"/>
    <property type="match status" value="1"/>
</dbReference>
<dbReference type="SUPFAM" id="SSF55781">
    <property type="entry name" value="GAF domain-like"/>
    <property type="match status" value="1"/>
</dbReference>
<feature type="domain" description="ANTAR" evidence="5">
    <location>
        <begin position="184"/>
        <end position="245"/>
    </location>
</feature>
<dbReference type="InterPro" id="IPR011006">
    <property type="entry name" value="CheY-like_superfamily"/>
</dbReference>
<dbReference type="PROSITE" id="PS50921">
    <property type="entry name" value="ANTAR"/>
    <property type="match status" value="1"/>
</dbReference>
<evidence type="ECO:0000313" key="6">
    <source>
        <dbReference type="EMBL" id="GAA4547559.1"/>
    </source>
</evidence>
<dbReference type="SMART" id="SM00065">
    <property type="entry name" value="GAF"/>
    <property type="match status" value="1"/>
</dbReference>
<dbReference type="SMART" id="SM01012">
    <property type="entry name" value="ANTAR"/>
    <property type="match status" value="1"/>
</dbReference>
<dbReference type="Pfam" id="PF13185">
    <property type="entry name" value="GAF_2"/>
    <property type="match status" value="1"/>
</dbReference>
<keyword evidence="3" id="KW-0805">Transcription regulation</keyword>
<dbReference type="Pfam" id="PF03861">
    <property type="entry name" value="ANTAR"/>
    <property type="match status" value="1"/>
</dbReference>
<keyword evidence="2" id="KW-0418">Kinase</keyword>
<dbReference type="InterPro" id="IPR012074">
    <property type="entry name" value="GAF_ANTAR"/>
</dbReference>
<evidence type="ECO:0000259" key="5">
    <source>
        <dbReference type="PROSITE" id="PS50921"/>
    </source>
</evidence>
<keyword evidence="1" id="KW-0808">Transferase</keyword>
<reference evidence="7" key="1">
    <citation type="journal article" date="2019" name="Int. J. Syst. Evol. Microbiol.">
        <title>The Global Catalogue of Microorganisms (GCM) 10K type strain sequencing project: providing services to taxonomists for standard genome sequencing and annotation.</title>
        <authorList>
            <consortium name="The Broad Institute Genomics Platform"/>
            <consortium name="The Broad Institute Genome Sequencing Center for Infectious Disease"/>
            <person name="Wu L."/>
            <person name="Ma J."/>
        </authorList>
    </citation>
    <scope>NUCLEOTIDE SEQUENCE [LARGE SCALE GENOMIC DNA]</scope>
    <source>
        <strain evidence="7">JCM 17906</strain>
    </source>
</reference>
<dbReference type="Gene3D" id="1.10.10.10">
    <property type="entry name" value="Winged helix-like DNA-binding domain superfamily/Winged helix DNA-binding domain"/>
    <property type="match status" value="1"/>
</dbReference>
<dbReference type="EMBL" id="BAABGT010000038">
    <property type="protein sequence ID" value="GAA4547559.1"/>
    <property type="molecule type" value="Genomic_DNA"/>
</dbReference>
<dbReference type="PIRSF" id="PIRSF036625">
    <property type="entry name" value="GAF_ANTAR"/>
    <property type="match status" value="1"/>
</dbReference>
<sequence length="264" mass="28446">MPMQSEPQDPAETAAVEPTREQRIARAFVELADTLVDDYDMIDLLDRLVAHSVDLLAADAAAIMLADADGGLRTVAASSEDAQLMELLQLQSGEGPCMESVRTSAPVVVTDLTTTDRWPRFVAAAATRGAFRSVHALPLRLRGEAIGAMNLLHRVPGPLPADDLALGQALADVATVGILAERAIRRGEIVAEQLQTALNSRVVIEQAKGVLSQVGGLAMDQAFERLRRYSRGRNLRLVEVARDLVNQRLDAAAVLAEYSGARHR</sequence>
<evidence type="ECO:0000256" key="4">
    <source>
        <dbReference type="ARBA" id="ARBA00023163"/>
    </source>
</evidence>
<keyword evidence="4" id="KW-0804">Transcription</keyword>
<evidence type="ECO:0000256" key="1">
    <source>
        <dbReference type="ARBA" id="ARBA00022679"/>
    </source>
</evidence>
<dbReference type="InterPro" id="IPR036388">
    <property type="entry name" value="WH-like_DNA-bd_sf"/>
</dbReference>
<dbReference type="InterPro" id="IPR003018">
    <property type="entry name" value="GAF"/>
</dbReference>
<keyword evidence="7" id="KW-1185">Reference proteome</keyword>
<organism evidence="6 7">
    <name type="scientific">Pseudonocardia xishanensis</name>
    <dbReference type="NCBI Taxonomy" id="630995"/>
    <lineage>
        <taxon>Bacteria</taxon>
        <taxon>Bacillati</taxon>
        <taxon>Actinomycetota</taxon>
        <taxon>Actinomycetes</taxon>
        <taxon>Pseudonocardiales</taxon>
        <taxon>Pseudonocardiaceae</taxon>
        <taxon>Pseudonocardia</taxon>
    </lineage>
</organism>